<organism evidence="2 3">
    <name type="scientific">Streptomyces lateritius</name>
    <dbReference type="NCBI Taxonomy" id="67313"/>
    <lineage>
        <taxon>Bacteria</taxon>
        <taxon>Bacillati</taxon>
        <taxon>Actinomycetota</taxon>
        <taxon>Actinomycetes</taxon>
        <taxon>Kitasatosporales</taxon>
        <taxon>Streptomycetaceae</taxon>
        <taxon>Streptomyces</taxon>
    </lineage>
</organism>
<keyword evidence="1" id="KW-1133">Transmembrane helix</keyword>
<proteinExistence type="predicted"/>
<evidence type="ECO:0008006" key="4">
    <source>
        <dbReference type="Google" id="ProtNLM"/>
    </source>
</evidence>
<dbReference type="EMBL" id="JBIBSM010000028">
    <property type="protein sequence ID" value="MFF8280963.1"/>
    <property type="molecule type" value="Genomic_DNA"/>
</dbReference>
<keyword evidence="1" id="KW-0812">Transmembrane</keyword>
<sequence>MDPVTKPSPAATRPSYAIGFTLLSDLALAGCGHAYGRTRTIRPQES</sequence>
<gene>
    <name evidence="2" type="ORF">ACF05T_33720</name>
</gene>
<reference evidence="2 3" key="1">
    <citation type="submission" date="2024-10" db="EMBL/GenBank/DDBJ databases">
        <title>The Natural Products Discovery Center: Release of the First 8490 Sequenced Strains for Exploring Actinobacteria Biosynthetic Diversity.</title>
        <authorList>
            <person name="Kalkreuter E."/>
            <person name="Kautsar S.A."/>
            <person name="Yang D."/>
            <person name="Bader C.D."/>
            <person name="Teijaro C.N."/>
            <person name="Fluegel L."/>
            <person name="Davis C.M."/>
            <person name="Simpson J.R."/>
            <person name="Lauterbach L."/>
            <person name="Steele A.D."/>
            <person name="Gui C."/>
            <person name="Meng S."/>
            <person name="Li G."/>
            <person name="Viehrig K."/>
            <person name="Ye F."/>
            <person name="Su P."/>
            <person name="Kiefer A.F."/>
            <person name="Nichols A."/>
            <person name="Cepeda A.J."/>
            <person name="Yan W."/>
            <person name="Fan B."/>
            <person name="Jiang Y."/>
            <person name="Adhikari A."/>
            <person name="Zheng C.-J."/>
            <person name="Schuster L."/>
            <person name="Cowan T.M."/>
            <person name="Smanski M.J."/>
            <person name="Chevrette M.G."/>
            <person name="De Carvalho L.P.S."/>
            <person name="Shen B."/>
        </authorList>
    </citation>
    <scope>NUCLEOTIDE SEQUENCE [LARGE SCALE GENOMIC DNA]</scope>
    <source>
        <strain evidence="2 3">NPDC015755</strain>
    </source>
</reference>
<evidence type="ECO:0000256" key="1">
    <source>
        <dbReference type="SAM" id="Phobius"/>
    </source>
</evidence>
<feature type="transmembrane region" description="Helical" evidence="1">
    <location>
        <begin position="16"/>
        <end position="36"/>
    </location>
</feature>
<comment type="caution">
    <text evidence="2">The sequence shown here is derived from an EMBL/GenBank/DDBJ whole genome shotgun (WGS) entry which is preliminary data.</text>
</comment>
<dbReference type="Proteomes" id="UP001603013">
    <property type="component" value="Unassembled WGS sequence"/>
</dbReference>
<evidence type="ECO:0000313" key="2">
    <source>
        <dbReference type="EMBL" id="MFF8280963.1"/>
    </source>
</evidence>
<dbReference type="RefSeq" id="WP_391937729.1">
    <property type="nucleotide sequence ID" value="NZ_JBIBSM010000028.1"/>
</dbReference>
<name>A0ABW6YMM2_9ACTN</name>
<keyword evidence="3" id="KW-1185">Reference proteome</keyword>
<protein>
    <recommendedName>
        <fullName evidence="4">Lipoprotein</fullName>
    </recommendedName>
</protein>
<evidence type="ECO:0000313" key="3">
    <source>
        <dbReference type="Proteomes" id="UP001603013"/>
    </source>
</evidence>
<accession>A0ABW6YMM2</accession>
<keyword evidence="1" id="KW-0472">Membrane</keyword>